<proteinExistence type="predicted"/>
<dbReference type="OrthoDB" id="8019190at2759"/>
<sequence>MCTVITRIEAIVNTRPLTKLNSSDITEIPLRPVDFLRGNLSFSLPNEEIIATSDDTAYDPDLIQTEKQTFGFHRQSPGRGPRDDFGANCSKI</sequence>
<name>A0A016SIY5_9BILA</name>
<organism evidence="2 3">
    <name type="scientific">Ancylostoma ceylanicum</name>
    <dbReference type="NCBI Taxonomy" id="53326"/>
    <lineage>
        <taxon>Eukaryota</taxon>
        <taxon>Metazoa</taxon>
        <taxon>Ecdysozoa</taxon>
        <taxon>Nematoda</taxon>
        <taxon>Chromadorea</taxon>
        <taxon>Rhabditida</taxon>
        <taxon>Rhabditina</taxon>
        <taxon>Rhabditomorpha</taxon>
        <taxon>Strongyloidea</taxon>
        <taxon>Ancylostomatidae</taxon>
        <taxon>Ancylostomatinae</taxon>
        <taxon>Ancylostoma</taxon>
    </lineage>
</organism>
<comment type="caution">
    <text evidence="2">The sequence shown here is derived from an EMBL/GenBank/DDBJ whole genome shotgun (WGS) entry which is preliminary data.</text>
</comment>
<reference evidence="3" key="1">
    <citation type="journal article" date="2015" name="Nat. Genet.">
        <title>The genome and transcriptome of the zoonotic hookworm Ancylostoma ceylanicum identify infection-specific gene families.</title>
        <authorList>
            <person name="Schwarz E.M."/>
            <person name="Hu Y."/>
            <person name="Antoshechkin I."/>
            <person name="Miller M.M."/>
            <person name="Sternberg P.W."/>
            <person name="Aroian R.V."/>
        </authorList>
    </citation>
    <scope>NUCLEOTIDE SEQUENCE</scope>
    <source>
        <strain evidence="3">HY135</strain>
    </source>
</reference>
<evidence type="ECO:0000256" key="1">
    <source>
        <dbReference type="SAM" id="MobiDB-lite"/>
    </source>
</evidence>
<dbReference type="AlphaFoldDB" id="A0A016SIY5"/>
<evidence type="ECO:0000313" key="3">
    <source>
        <dbReference type="Proteomes" id="UP000024635"/>
    </source>
</evidence>
<protein>
    <submittedName>
        <fullName evidence="2">Uncharacterized protein</fullName>
    </submittedName>
</protein>
<evidence type="ECO:0000313" key="2">
    <source>
        <dbReference type="EMBL" id="EYB90296.1"/>
    </source>
</evidence>
<accession>A0A016SIY5</accession>
<dbReference type="Proteomes" id="UP000024635">
    <property type="component" value="Unassembled WGS sequence"/>
</dbReference>
<dbReference type="EMBL" id="JARK01001557">
    <property type="protein sequence ID" value="EYB90296.1"/>
    <property type="molecule type" value="Genomic_DNA"/>
</dbReference>
<gene>
    <name evidence="2" type="primary">Acey_s0221.g2540</name>
    <name evidence="2" type="ORF">Y032_0221g2540</name>
</gene>
<feature type="region of interest" description="Disordered" evidence="1">
    <location>
        <begin position="71"/>
        <end position="92"/>
    </location>
</feature>
<keyword evidence="3" id="KW-1185">Reference proteome</keyword>